<organism evidence="1 2">
    <name type="scientific">Capsicum annuum</name>
    <name type="common">Capsicum pepper</name>
    <dbReference type="NCBI Taxonomy" id="4072"/>
    <lineage>
        <taxon>Eukaryota</taxon>
        <taxon>Viridiplantae</taxon>
        <taxon>Streptophyta</taxon>
        <taxon>Embryophyta</taxon>
        <taxon>Tracheophyta</taxon>
        <taxon>Spermatophyta</taxon>
        <taxon>Magnoliopsida</taxon>
        <taxon>eudicotyledons</taxon>
        <taxon>Gunneridae</taxon>
        <taxon>Pentapetalae</taxon>
        <taxon>asterids</taxon>
        <taxon>lamiids</taxon>
        <taxon>Solanales</taxon>
        <taxon>Solanaceae</taxon>
        <taxon>Solanoideae</taxon>
        <taxon>Capsiceae</taxon>
        <taxon>Capsicum</taxon>
    </lineage>
</organism>
<name>A0A2G2Y653_CAPAN</name>
<dbReference type="AlphaFoldDB" id="A0A2G2Y653"/>
<sequence>MASSSSPSLFFISSSDLSAPNQSTSISGKGYGVSKGTFNRVIERFEKEEMSGHVKKLKELYASSELVDNSSENVYSKVCKLIRENVWGDDGETIVGALEAAMESFTIMTLAANDLDFEEIARKYLYQAKIEIIKHQSELYAENYEKDKNKLSGIDPVTGCLNMNRIDGSSVATYKPSVAAGSVI</sequence>
<evidence type="ECO:0000313" key="1">
    <source>
        <dbReference type="EMBL" id="PHT65208.1"/>
    </source>
</evidence>
<gene>
    <name evidence="1" type="ORF">T459_29633</name>
</gene>
<comment type="caution">
    <text evidence="1">The sequence shown here is derived from an EMBL/GenBank/DDBJ whole genome shotgun (WGS) entry which is preliminary data.</text>
</comment>
<keyword evidence="2" id="KW-1185">Reference proteome</keyword>
<accession>A0A2G2Y653</accession>
<evidence type="ECO:0000313" key="2">
    <source>
        <dbReference type="Proteomes" id="UP000222542"/>
    </source>
</evidence>
<reference evidence="1 2" key="2">
    <citation type="journal article" date="2017" name="Genome Biol.">
        <title>New reference genome sequences of hot pepper reveal the massive evolution of plant disease-resistance genes by retroduplication.</title>
        <authorList>
            <person name="Kim S."/>
            <person name="Park J."/>
            <person name="Yeom S.I."/>
            <person name="Kim Y.M."/>
            <person name="Seo E."/>
            <person name="Kim K.T."/>
            <person name="Kim M.S."/>
            <person name="Lee J.M."/>
            <person name="Cheong K."/>
            <person name="Shin H.S."/>
            <person name="Kim S.B."/>
            <person name="Han K."/>
            <person name="Lee J."/>
            <person name="Park M."/>
            <person name="Lee H.A."/>
            <person name="Lee H.Y."/>
            <person name="Lee Y."/>
            <person name="Oh S."/>
            <person name="Lee J.H."/>
            <person name="Choi E."/>
            <person name="Choi E."/>
            <person name="Lee S.E."/>
            <person name="Jeon J."/>
            <person name="Kim H."/>
            <person name="Choi G."/>
            <person name="Song H."/>
            <person name="Lee J."/>
            <person name="Lee S.C."/>
            <person name="Kwon J.K."/>
            <person name="Lee H.Y."/>
            <person name="Koo N."/>
            <person name="Hong Y."/>
            <person name="Kim R.W."/>
            <person name="Kang W.H."/>
            <person name="Huh J.H."/>
            <person name="Kang B.C."/>
            <person name="Yang T.J."/>
            <person name="Lee Y.H."/>
            <person name="Bennetzen J.L."/>
            <person name="Choi D."/>
        </authorList>
    </citation>
    <scope>NUCLEOTIDE SEQUENCE [LARGE SCALE GENOMIC DNA]</scope>
    <source>
        <strain evidence="2">cv. CM334</strain>
    </source>
</reference>
<dbReference type="Gramene" id="PHT65208">
    <property type="protein sequence ID" value="PHT65208"/>
    <property type="gene ID" value="T459_29633"/>
</dbReference>
<proteinExistence type="predicted"/>
<dbReference type="EMBL" id="AYRZ02000012">
    <property type="protein sequence ID" value="PHT65208.1"/>
    <property type="molecule type" value="Genomic_DNA"/>
</dbReference>
<reference evidence="1 2" key="1">
    <citation type="journal article" date="2014" name="Nat. Genet.">
        <title>Genome sequence of the hot pepper provides insights into the evolution of pungency in Capsicum species.</title>
        <authorList>
            <person name="Kim S."/>
            <person name="Park M."/>
            <person name="Yeom S.I."/>
            <person name="Kim Y.M."/>
            <person name="Lee J.M."/>
            <person name="Lee H.A."/>
            <person name="Seo E."/>
            <person name="Choi J."/>
            <person name="Cheong K."/>
            <person name="Kim K.T."/>
            <person name="Jung K."/>
            <person name="Lee G.W."/>
            <person name="Oh S.K."/>
            <person name="Bae C."/>
            <person name="Kim S.B."/>
            <person name="Lee H.Y."/>
            <person name="Kim S.Y."/>
            <person name="Kim M.S."/>
            <person name="Kang B.C."/>
            <person name="Jo Y.D."/>
            <person name="Yang H.B."/>
            <person name="Jeong H.J."/>
            <person name="Kang W.H."/>
            <person name="Kwon J.K."/>
            <person name="Shin C."/>
            <person name="Lim J.Y."/>
            <person name="Park J.H."/>
            <person name="Huh J.H."/>
            <person name="Kim J.S."/>
            <person name="Kim B.D."/>
            <person name="Cohen O."/>
            <person name="Paran I."/>
            <person name="Suh M.C."/>
            <person name="Lee S.B."/>
            <person name="Kim Y.K."/>
            <person name="Shin Y."/>
            <person name="Noh S.J."/>
            <person name="Park J."/>
            <person name="Seo Y.S."/>
            <person name="Kwon S.Y."/>
            <person name="Kim H.A."/>
            <person name="Park J.M."/>
            <person name="Kim H.J."/>
            <person name="Choi S.B."/>
            <person name="Bosland P.W."/>
            <person name="Reeves G."/>
            <person name="Jo S.H."/>
            <person name="Lee B.W."/>
            <person name="Cho H.T."/>
            <person name="Choi H.S."/>
            <person name="Lee M.S."/>
            <person name="Yu Y."/>
            <person name="Do Choi Y."/>
            <person name="Park B.S."/>
            <person name="van Deynze A."/>
            <person name="Ashrafi H."/>
            <person name="Hill T."/>
            <person name="Kim W.T."/>
            <person name="Pai H.S."/>
            <person name="Ahn H.K."/>
            <person name="Yeam I."/>
            <person name="Giovannoni J.J."/>
            <person name="Rose J.K."/>
            <person name="Sorensen I."/>
            <person name="Lee S.J."/>
            <person name="Kim R.W."/>
            <person name="Choi I.Y."/>
            <person name="Choi B.S."/>
            <person name="Lim J.S."/>
            <person name="Lee Y.H."/>
            <person name="Choi D."/>
        </authorList>
    </citation>
    <scope>NUCLEOTIDE SEQUENCE [LARGE SCALE GENOMIC DNA]</scope>
    <source>
        <strain evidence="2">cv. CM334</strain>
    </source>
</reference>
<dbReference type="Proteomes" id="UP000222542">
    <property type="component" value="Unassembled WGS sequence"/>
</dbReference>
<protein>
    <submittedName>
        <fullName evidence="1">Uncharacterized protein</fullName>
    </submittedName>
</protein>